<feature type="site" description="Part of a proton relay during catalysis" evidence="12">
    <location>
        <position position="108"/>
    </location>
</feature>
<name>A0A9X3WPG9_9BACI</name>
<evidence type="ECO:0000256" key="5">
    <source>
        <dbReference type="ARBA" id="ARBA00022490"/>
    </source>
</evidence>
<keyword evidence="8 12" id="KW-0457">Lysine biosynthesis</keyword>
<evidence type="ECO:0000313" key="17">
    <source>
        <dbReference type="Proteomes" id="UP001145050"/>
    </source>
</evidence>
<dbReference type="EMBL" id="JAMQKB010000002">
    <property type="protein sequence ID" value="MDC3423527.1"/>
    <property type="molecule type" value="Genomic_DNA"/>
</dbReference>
<dbReference type="InterPro" id="IPR005263">
    <property type="entry name" value="DapA"/>
</dbReference>
<dbReference type="GO" id="GO:0005829">
    <property type="term" value="C:cytosol"/>
    <property type="evidence" value="ECO:0007669"/>
    <property type="project" value="TreeGrafter"/>
</dbReference>
<keyword evidence="5 12" id="KW-0963">Cytoplasm</keyword>
<evidence type="ECO:0000256" key="7">
    <source>
        <dbReference type="ARBA" id="ARBA00022915"/>
    </source>
</evidence>
<keyword evidence="9 12" id="KW-0456">Lyase</keyword>
<keyword evidence="17" id="KW-1185">Reference proteome</keyword>
<evidence type="ECO:0000256" key="14">
    <source>
        <dbReference type="PIRSR" id="PIRSR001365-1"/>
    </source>
</evidence>
<dbReference type="PRINTS" id="PR00146">
    <property type="entry name" value="DHPICSNTHASE"/>
</dbReference>
<reference evidence="16" key="1">
    <citation type="submission" date="2022-06" db="EMBL/GenBank/DDBJ databases">
        <title>Aquibacillus sp. a new bacterium isolated from soil saline samples.</title>
        <authorList>
            <person name="Galisteo C."/>
            <person name="De La Haba R."/>
            <person name="Sanchez-Porro C."/>
            <person name="Ventosa A."/>
        </authorList>
    </citation>
    <scope>NUCLEOTIDE SEQUENCE</scope>
    <source>
        <strain evidence="16">3ASR75-11</strain>
    </source>
</reference>
<evidence type="ECO:0000256" key="11">
    <source>
        <dbReference type="ARBA" id="ARBA00047836"/>
    </source>
</evidence>
<evidence type="ECO:0000256" key="3">
    <source>
        <dbReference type="ARBA" id="ARBA00007592"/>
    </source>
</evidence>
<dbReference type="GO" id="GO:0008840">
    <property type="term" value="F:4-hydroxy-tetrahydrodipicolinate synthase activity"/>
    <property type="evidence" value="ECO:0007669"/>
    <property type="project" value="UniProtKB-UniRule"/>
</dbReference>
<comment type="pathway">
    <text evidence="2 12">Amino-acid biosynthesis; L-lysine biosynthesis via DAP pathway; (S)-tetrahydrodipicolinate from L-aspartate: step 3/4.</text>
</comment>
<dbReference type="AlphaFoldDB" id="A0A9X3WPG9"/>
<gene>
    <name evidence="12 16" type="primary">dapA</name>
    <name evidence="16" type="ORF">NC797_03270</name>
</gene>
<dbReference type="PANTHER" id="PTHR12128:SF66">
    <property type="entry name" value="4-HYDROXY-2-OXOGLUTARATE ALDOLASE, MITOCHONDRIAL"/>
    <property type="match status" value="1"/>
</dbReference>
<keyword evidence="6 12" id="KW-0028">Amino-acid biosynthesis</keyword>
<dbReference type="CDD" id="cd00950">
    <property type="entry name" value="DHDPS"/>
    <property type="match status" value="1"/>
</dbReference>
<dbReference type="GO" id="GO:0009089">
    <property type="term" value="P:lysine biosynthetic process via diaminopimelate"/>
    <property type="evidence" value="ECO:0007669"/>
    <property type="project" value="UniProtKB-UniRule"/>
</dbReference>
<dbReference type="Proteomes" id="UP001145050">
    <property type="component" value="Unassembled WGS sequence"/>
</dbReference>
<dbReference type="PIRSF" id="PIRSF001365">
    <property type="entry name" value="DHDPS"/>
    <property type="match status" value="1"/>
</dbReference>
<feature type="active site" description="Proton donor/acceptor" evidence="12 14">
    <location>
        <position position="134"/>
    </location>
</feature>
<evidence type="ECO:0000256" key="1">
    <source>
        <dbReference type="ARBA" id="ARBA00003294"/>
    </source>
</evidence>
<comment type="function">
    <text evidence="1 12">Catalyzes the condensation of (S)-aspartate-beta-semialdehyde [(S)-ASA] and pyruvate to 4-hydroxy-tetrahydrodipicolinate (HTPA).</text>
</comment>
<feature type="binding site" evidence="12 15">
    <location>
        <position position="204"/>
    </location>
    <ligand>
        <name>pyruvate</name>
        <dbReference type="ChEBI" id="CHEBI:15361"/>
    </ligand>
</feature>
<evidence type="ECO:0000313" key="16">
    <source>
        <dbReference type="EMBL" id="MDC3423527.1"/>
    </source>
</evidence>
<keyword evidence="7 12" id="KW-0220">Diaminopimelate biosynthesis</keyword>
<dbReference type="InterPro" id="IPR002220">
    <property type="entry name" value="DapA-like"/>
</dbReference>
<feature type="site" description="Part of a proton relay during catalysis" evidence="12">
    <location>
        <position position="45"/>
    </location>
</feature>
<proteinExistence type="inferred from homology"/>
<dbReference type="SUPFAM" id="SSF51569">
    <property type="entry name" value="Aldolase"/>
    <property type="match status" value="1"/>
</dbReference>
<dbReference type="PROSITE" id="PS00665">
    <property type="entry name" value="DHDPS_1"/>
    <property type="match status" value="1"/>
</dbReference>
<comment type="subcellular location">
    <subcellularLocation>
        <location evidence="12">Cytoplasm</location>
    </subcellularLocation>
</comment>
<evidence type="ECO:0000256" key="10">
    <source>
        <dbReference type="ARBA" id="ARBA00023270"/>
    </source>
</evidence>
<dbReference type="GO" id="GO:0019877">
    <property type="term" value="P:diaminopimelate biosynthetic process"/>
    <property type="evidence" value="ECO:0007669"/>
    <property type="project" value="UniProtKB-UniRule"/>
</dbReference>
<evidence type="ECO:0000256" key="4">
    <source>
        <dbReference type="ARBA" id="ARBA00012086"/>
    </source>
</evidence>
<dbReference type="HAMAP" id="MF_00418">
    <property type="entry name" value="DapA"/>
    <property type="match status" value="1"/>
</dbReference>
<comment type="caution">
    <text evidence="16">The sequence shown here is derived from an EMBL/GenBank/DDBJ whole genome shotgun (WGS) entry which is preliminary data.</text>
</comment>
<dbReference type="Gene3D" id="3.20.20.70">
    <property type="entry name" value="Aldolase class I"/>
    <property type="match status" value="1"/>
</dbReference>
<dbReference type="Pfam" id="PF00701">
    <property type="entry name" value="DHDPS"/>
    <property type="match status" value="1"/>
</dbReference>
<dbReference type="InterPro" id="IPR020624">
    <property type="entry name" value="Schiff_base-form_aldolases_CS"/>
</dbReference>
<dbReference type="EC" id="4.3.3.7" evidence="4 12"/>
<dbReference type="SMART" id="SM01130">
    <property type="entry name" value="DHDPS"/>
    <property type="match status" value="1"/>
</dbReference>
<evidence type="ECO:0000256" key="2">
    <source>
        <dbReference type="ARBA" id="ARBA00005120"/>
    </source>
</evidence>
<dbReference type="InterPro" id="IPR013785">
    <property type="entry name" value="Aldolase_TIM"/>
</dbReference>
<organism evidence="16 17">
    <name type="scientific">Terrihalobacillus insolitus</name>
    <dbReference type="NCBI Taxonomy" id="2950438"/>
    <lineage>
        <taxon>Bacteria</taxon>
        <taxon>Bacillati</taxon>
        <taxon>Bacillota</taxon>
        <taxon>Bacilli</taxon>
        <taxon>Bacillales</taxon>
        <taxon>Bacillaceae</taxon>
        <taxon>Terrihalobacillus</taxon>
    </lineage>
</organism>
<evidence type="ECO:0000256" key="15">
    <source>
        <dbReference type="PIRSR" id="PIRSR001365-2"/>
    </source>
</evidence>
<keyword evidence="10 12" id="KW-0704">Schiff base</keyword>
<evidence type="ECO:0000256" key="9">
    <source>
        <dbReference type="ARBA" id="ARBA00023239"/>
    </source>
</evidence>
<evidence type="ECO:0000256" key="12">
    <source>
        <dbReference type="HAMAP-Rule" id="MF_00418"/>
    </source>
</evidence>
<comment type="caution">
    <text evidence="12">Was originally thought to be a dihydrodipicolinate synthase (DHDPS), catalyzing the condensation of (S)-aspartate-beta-semialdehyde [(S)-ASA] and pyruvate to dihydrodipicolinate (DHDP). However, it was shown in E.coli that the product of the enzymatic reaction is not dihydrodipicolinate but in fact (4S)-4-hydroxy-2,3,4,5-tetrahydro-(2S)-dipicolinic acid (HTPA), and that the consecutive dehydration reaction leading to DHDP is not spontaneous but catalyzed by DapB.</text>
</comment>
<evidence type="ECO:0000256" key="13">
    <source>
        <dbReference type="PIRNR" id="PIRNR001365"/>
    </source>
</evidence>
<accession>A0A9X3WPG9</accession>
<evidence type="ECO:0000256" key="6">
    <source>
        <dbReference type="ARBA" id="ARBA00022605"/>
    </source>
</evidence>
<feature type="active site" description="Schiff-base intermediate with substrate" evidence="12 14">
    <location>
        <position position="162"/>
    </location>
</feature>
<sequence length="289" mass="31240">MNFGKVLTAMVTPFDINEKLDVEKISELVEYLIKNGTDGLVVAGTTGESPTLSSKEKIILFEHVVKAVNNRIPVIAGVGSNTTKGTIEFMKQVEETGVEALLVVSPYYNKPNQRGLYAHFSTIAKETNLPIMLYNVPGRTASKLEAETIIELAAIPNIVSTKEATGDLEAISEIIEKTDANFTVYSGDDSLTLPIKAIGGTGIVSVASHVIGKELQKMLQAYDDGNVKEAAALHRSLLPIMKGMFMAPSPTPVKTALQLQGFDVGDVRLPLVPLTEEERNELSILLSTR</sequence>
<comment type="catalytic activity">
    <reaction evidence="11 12">
        <text>L-aspartate 4-semialdehyde + pyruvate = (2S,4S)-4-hydroxy-2,3,4,5-tetrahydrodipicolinate + H2O + H(+)</text>
        <dbReference type="Rhea" id="RHEA:34171"/>
        <dbReference type="ChEBI" id="CHEBI:15361"/>
        <dbReference type="ChEBI" id="CHEBI:15377"/>
        <dbReference type="ChEBI" id="CHEBI:15378"/>
        <dbReference type="ChEBI" id="CHEBI:67139"/>
        <dbReference type="ChEBI" id="CHEBI:537519"/>
        <dbReference type="EC" id="4.3.3.7"/>
    </reaction>
</comment>
<protein>
    <recommendedName>
        <fullName evidence="4 12">4-hydroxy-tetrahydrodipicolinate synthase</fullName>
        <shortName evidence="12">HTPA synthase</shortName>
        <ecNumber evidence="4 12">4.3.3.7</ecNumber>
    </recommendedName>
</protein>
<feature type="binding site" evidence="12 15">
    <location>
        <position position="46"/>
    </location>
    <ligand>
        <name>pyruvate</name>
        <dbReference type="ChEBI" id="CHEBI:15361"/>
    </ligand>
</feature>
<comment type="subunit">
    <text evidence="12">Homotetramer; dimer of dimers.</text>
</comment>
<dbReference type="PANTHER" id="PTHR12128">
    <property type="entry name" value="DIHYDRODIPICOLINATE SYNTHASE"/>
    <property type="match status" value="1"/>
</dbReference>
<dbReference type="NCBIfam" id="TIGR00674">
    <property type="entry name" value="dapA"/>
    <property type="match status" value="1"/>
</dbReference>
<dbReference type="RefSeq" id="WP_272435251.1">
    <property type="nucleotide sequence ID" value="NZ_JAMQKB010000002.1"/>
</dbReference>
<comment type="similarity">
    <text evidence="3 12 13">Belongs to the DapA family.</text>
</comment>
<evidence type="ECO:0000256" key="8">
    <source>
        <dbReference type="ARBA" id="ARBA00023154"/>
    </source>
</evidence>